<dbReference type="InterPro" id="IPR022907">
    <property type="entry name" value="VapC_family"/>
</dbReference>
<dbReference type="InterPro" id="IPR029060">
    <property type="entry name" value="PIN-like_dom_sf"/>
</dbReference>
<organism evidence="11 12">
    <name type="scientific">Telmatospirillum siberiense</name>
    <dbReference type="NCBI Taxonomy" id="382514"/>
    <lineage>
        <taxon>Bacteria</taxon>
        <taxon>Pseudomonadati</taxon>
        <taxon>Pseudomonadota</taxon>
        <taxon>Alphaproteobacteria</taxon>
        <taxon>Rhodospirillales</taxon>
        <taxon>Rhodospirillaceae</taxon>
        <taxon>Telmatospirillum</taxon>
    </lineage>
</organism>
<evidence type="ECO:0000256" key="2">
    <source>
        <dbReference type="ARBA" id="ARBA00022649"/>
    </source>
</evidence>
<dbReference type="HAMAP" id="MF_00265">
    <property type="entry name" value="VapC_Nob1"/>
    <property type="match status" value="1"/>
</dbReference>
<keyword evidence="5 8" id="KW-0378">Hydrolase</keyword>
<dbReference type="Gene3D" id="3.40.50.1010">
    <property type="entry name" value="5'-nuclease"/>
    <property type="match status" value="1"/>
</dbReference>
<keyword evidence="6 8" id="KW-0460">Magnesium</keyword>
<comment type="caution">
    <text evidence="11">The sequence shown here is derived from an EMBL/GenBank/DDBJ whole genome shotgun (WGS) entry which is preliminary data.</text>
</comment>
<dbReference type="EC" id="3.1.-.-" evidence="8"/>
<dbReference type="InterPro" id="IPR002716">
    <property type="entry name" value="PIN_dom"/>
</dbReference>
<comment type="function">
    <text evidence="8">Toxic component of a toxin-antitoxin (TA) system. An RNase.</text>
</comment>
<name>A0A2N3PMA9_9PROT</name>
<dbReference type="EMBL" id="PIUM01000053">
    <property type="protein sequence ID" value="PKU21536.1"/>
    <property type="molecule type" value="Genomic_DNA"/>
</dbReference>
<evidence type="ECO:0000256" key="6">
    <source>
        <dbReference type="ARBA" id="ARBA00022842"/>
    </source>
</evidence>
<evidence type="ECO:0000256" key="7">
    <source>
        <dbReference type="ARBA" id="ARBA00038093"/>
    </source>
</evidence>
<evidence type="ECO:0000256" key="3">
    <source>
        <dbReference type="ARBA" id="ARBA00022722"/>
    </source>
</evidence>
<dbReference type="PANTHER" id="PTHR33653">
    <property type="entry name" value="RIBONUCLEASE VAPC2"/>
    <property type="match status" value="1"/>
</dbReference>
<evidence type="ECO:0000256" key="5">
    <source>
        <dbReference type="ARBA" id="ARBA00022801"/>
    </source>
</evidence>
<dbReference type="InterPro" id="IPR050556">
    <property type="entry name" value="Type_II_TA_system_RNase"/>
</dbReference>
<evidence type="ECO:0000259" key="10">
    <source>
        <dbReference type="Pfam" id="PF01850"/>
    </source>
</evidence>
<evidence type="ECO:0000256" key="1">
    <source>
        <dbReference type="ARBA" id="ARBA00001946"/>
    </source>
</evidence>
<accession>A0A2N3PMA9</accession>
<feature type="domain" description="PIN" evidence="10">
    <location>
        <begin position="4"/>
        <end position="124"/>
    </location>
</feature>
<dbReference type="GO" id="GO:0090729">
    <property type="term" value="F:toxin activity"/>
    <property type="evidence" value="ECO:0007669"/>
    <property type="project" value="UniProtKB-KW"/>
</dbReference>
<proteinExistence type="inferred from homology"/>
<keyword evidence="3 8" id="KW-0540">Nuclease</keyword>
<dbReference type="Pfam" id="PF01850">
    <property type="entry name" value="PIN"/>
    <property type="match status" value="1"/>
</dbReference>
<dbReference type="CDD" id="cd18740">
    <property type="entry name" value="PIN_VapC4-5_FitB-like"/>
    <property type="match status" value="1"/>
</dbReference>
<feature type="binding site" evidence="8">
    <location>
        <position position="98"/>
    </location>
    <ligand>
        <name>Mg(2+)</name>
        <dbReference type="ChEBI" id="CHEBI:18420"/>
    </ligand>
</feature>
<dbReference type="RefSeq" id="WP_101253626.1">
    <property type="nucleotide sequence ID" value="NZ_PIUM01000053.1"/>
</dbReference>
<sequence>MKRYMLDTNMISHLIKAHPAVARRVVAEPMASLCISAITEGELLFGLAKRPDAKRLHGVVRELLRRVDVLPWSSAIAERYGTVRADLERRGRILAPLDLLIAAHALGVGAVLVTNDSAFGQVADLSVEDWTVVTA</sequence>
<dbReference type="PANTHER" id="PTHR33653:SF1">
    <property type="entry name" value="RIBONUCLEASE VAPC2"/>
    <property type="match status" value="1"/>
</dbReference>
<gene>
    <name evidence="8" type="primary">vapC</name>
    <name evidence="11" type="ORF">CWS72_26240</name>
</gene>
<dbReference type="SUPFAM" id="SSF88723">
    <property type="entry name" value="PIN domain-like"/>
    <property type="match status" value="1"/>
</dbReference>
<keyword evidence="2 8" id="KW-1277">Toxin-antitoxin system</keyword>
<keyword evidence="4 8" id="KW-0479">Metal-binding</keyword>
<dbReference type="GO" id="GO:0016787">
    <property type="term" value="F:hydrolase activity"/>
    <property type="evidence" value="ECO:0007669"/>
    <property type="project" value="UniProtKB-KW"/>
</dbReference>
<dbReference type="GO" id="GO:0000287">
    <property type="term" value="F:magnesium ion binding"/>
    <property type="evidence" value="ECO:0007669"/>
    <property type="project" value="UniProtKB-UniRule"/>
</dbReference>
<keyword evidence="9" id="KW-0812">Transmembrane</keyword>
<evidence type="ECO:0000256" key="9">
    <source>
        <dbReference type="SAM" id="Phobius"/>
    </source>
</evidence>
<comment type="similarity">
    <text evidence="7 8">Belongs to the PINc/VapC protein family.</text>
</comment>
<evidence type="ECO:0000256" key="4">
    <source>
        <dbReference type="ARBA" id="ARBA00022723"/>
    </source>
</evidence>
<keyword evidence="12" id="KW-1185">Reference proteome</keyword>
<evidence type="ECO:0000313" key="11">
    <source>
        <dbReference type="EMBL" id="PKU21536.1"/>
    </source>
</evidence>
<dbReference type="OrthoDB" id="9796690at2"/>
<feature type="binding site" evidence="8">
    <location>
        <position position="7"/>
    </location>
    <ligand>
        <name>Mg(2+)</name>
        <dbReference type="ChEBI" id="CHEBI:18420"/>
    </ligand>
</feature>
<evidence type="ECO:0000313" key="12">
    <source>
        <dbReference type="Proteomes" id="UP000233293"/>
    </source>
</evidence>
<keyword evidence="9" id="KW-1133">Transmembrane helix</keyword>
<feature type="transmembrane region" description="Helical" evidence="9">
    <location>
        <begin position="93"/>
        <end position="113"/>
    </location>
</feature>
<evidence type="ECO:0000256" key="8">
    <source>
        <dbReference type="HAMAP-Rule" id="MF_00265"/>
    </source>
</evidence>
<keyword evidence="9" id="KW-0472">Membrane</keyword>
<reference evidence="12" key="1">
    <citation type="submission" date="2017-12" db="EMBL/GenBank/DDBJ databases">
        <title>Draft genome sequence of Telmatospirillum siberiense 26-4b1T, an acidotolerant peatland alphaproteobacterium potentially involved in sulfur cycling.</title>
        <authorList>
            <person name="Hausmann B."/>
            <person name="Pjevac P."/>
            <person name="Schreck K."/>
            <person name="Herbold C.W."/>
            <person name="Daims H."/>
            <person name="Wagner M."/>
            <person name="Pester M."/>
            <person name="Loy A."/>
        </authorList>
    </citation>
    <scope>NUCLEOTIDE SEQUENCE [LARGE SCALE GENOMIC DNA]</scope>
    <source>
        <strain evidence="12">26-4b1</strain>
    </source>
</reference>
<dbReference type="AlphaFoldDB" id="A0A2N3PMA9"/>
<dbReference type="GO" id="GO:0004540">
    <property type="term" value="F:RNA nuclease activity"/>
    <property type="evidence" value="ECO:0007669"/>
    <property type="project" value="InterPro"/>
</dbReference>
<dbReference type="Proteomes" id="UP000233293">
    <property type="component" value="Unassembled WGS sequence"/>
</dbReference>
<keyword evidence="8" id="KW-0800">Toxin</keyword>
<comment type="cofactor">
    <cofactor evidence="1 8">
        <name>Mg(2+)</name>
        <dbReference type="ChEBI" id="CHEBI:18420"/>
    </cofactor>
</comment>
<protein>
    <recommendedName>
        <fullName evidence="8">Ribonuclease VapC</fullName>
        <shortName evidence="8">RNase VapC</shortName>
        <ecNumber evidence="8">3.1.-.-</ecNumber>
    </recommendedName>
    <alternativeName>
        <fullName evidence="8">Toxin VapC</fullName>
    </alternativeName>
</protein>